<evidence type="ECO:0000313" key="1">
    <source>
        <dbReference type="EMBL" id="MCM1986121.1"/>
    </source>
</evidence>
<protein>
    <submittedName>
        <fullName evidence="1">Uncharacterized protein</fullName>
    </submittedName>
</protein>
<accession>A0A9E4ZD12</accession>
<proteinExistence type="predicted"/>
<reference evidence="1" key="1">
    <citation type="journal article" date="2021" name="mSystems">
        <title>Bacteria and Archaea Synergistically Convert Glycine Betaine to Biogenic Methane in the Formosa Cold Seep of the South China Sea.</title>
        <authorList>
            <person name="Li L."/>
            <person name="Zhang W."/>
            <person name="Zhang S."/>
            <person name="Song L."/>
            <person name="Sun Q."/>
            <person name="Zhang H."/>
            <person name="Xiang H."/>
            <person name="Dong X."/>
        </authorList>
    </citation>
    <scope>NUCLEOTIDE SEQUENCE</scope>
    <source>
        <strain evidence="1">LLY</strain>
    </source>
</reference>
<dbReference type="Proteomes" id="UP001056766">
    <property type="component" value="Unassembled WGS sequence"/>
</dbReference>
<keyword evidence="2" id="KW-1185">Reference proteome</keyword>
<organism evidence="1 2">
    <name type="scientific">Methanococcoides seepicolus</name>
    <dbReference type="NCBI Taxonomy" id="2828780"/>
    <lineage>
        <taxon>Archaea</taxon>
        <taxon>Methanobacteriati</taxon>
        <taxon>Methanobacteriota</taxon>
        <taxon>Stenosarchaea group</taxon>
        <taxon>Methanomicrobia</taxon>
        <taxon>Methanosarcinales</taxon>
        <taxon>Methanosarcinaceae</taxon>
        <taxon>Methanococcoides</taxon>
    </lineage>
</organism>
<evidence type="ECO:0000313" key="2">
    <source>
        <dbReference type="Proteomes" id="UP001056766"/>
    </source>
</evidence>
<dbReference type="RefSeq" id="WP_250867489.1">
    <property type="nucleotide sequence ID" value="NZ_JAGSOI010000009.1"/>
</dbReference>
<gene>
    <name evidence="1" type="ORF">KDK67_03705</name>
</gene>
<name>A0A9E4ZD12_9EURY</name>
<dbReference type="AlphaFoldDB" id="A0A9E4ZD12"/>
<sequence>MKQEEIYLKIETRLPDYDIFENAIMKSIHENYFILVYQSIYNQIGYDNFSNQKFNTEDFKSFLTKNNFVDLVNEMYRTRISSKGMENIRHLVQQVDSFDDYEKALMIFEKSDRRNLNGTVIKPSPWSFGTKLLHFYNPQENPILDTIVRDNLKIGYMDAKVCMEFRKAANCFINKHDDYFDKIAKSENIKKELGERYIPIPFSKMGLLDMALY</sequence>
<comment type="caution">
    <text evidence="1">The sequence shown here is derived from an EMBL/GenBank/DDBJ whole genome shotgun (WGS) entry which is preliminary data.</text>
</comment>
<dbReference type="EMBL" id="JAGSOI010000009">
    <property type="protein sequence ID" value="MCM1986121.1"/>
    <property type="molecule type" value="Genomic_DNA"/>
</dbReference>
<reference evidence="1" key="2">
    <citation type="submission" date="2021-04" db="EMBL/GenBank/DDBJ databases">
        <authorList>
            <person name="Dong X."/>
        </authorList>
    </citation>
    <scope>NUCLEOTIDE SEQUENCE</scope>
    <source>
        <strain evidence="1">LLY</strain>
    </source>
</reference>